<dbReference type="Proteomes" id="UP000295371">
    <property type="component" value="Unassembled WGS sequence"/>
</dbReference>
<dbReference type="AlphaFoldDB" id="A0A4R7IWU4"/>
<dbReference type="OrthoDB" id="3470041at2"/>
<proteinExistence type="predicted"/>
<feature type="region of interest" description="Disordered" evidence="1">
    <location>
        <begin position="163"/>
        <end position="203"/>
    </location>
</feature>
<accession>A0A4R7IWU4</accession>
<dbReference type="Gene3D" id="3.10.490.10">
    <property type="entry name" value="Gamma-glutamyl cyclotransferase-like"/>
    <property type="match status" value="1"/>
</dbReference>
<evidence type="ECO:0000313" key="2">
    <source>
        <dbReference type="EMBL" id="TDT29075.1"/>
    </source>
</evidence>
<protein>
    <submittedName>
        <fullName evidence="2">Uncharacterized protein</fullName>
    </submittedName>
</protein>
<organism evidence="2 3">
    <name type="scientific">Naumannella halotolerans</name>
    <dbReference type="NCBI Taxonomy" id="993414"/>
    <lineage>
        <taxon>Bacteria</taxon>
        <taxon>Bacillati</taxon>
        <taxon>Actinomycetota</taxon>
        <taxon>Actinomycetes</taxon>
        <taxon>Propionibacteriales</taxon>
        <taxon>Propionibacteriaceae</taxon>
        <taxon>Naumannella</taxon>
    </lineage>
</organism>
<sequence>MTTELYYLAYGSNLDPERLGRHLAESTARQPQWTTIDHGVQFAGNSRRWHGGVAFLTLIPTGVLHPARLYPMTGTTFAALFGSENFVGELPPDPSLLGLQPGEWIRMLIPGGAADWRGKYNAILRLDDHADAPVYTFTTCRDLPPRPPGSEYLTLIANARSLAPTGQSPTWQGDPPQTPDPSARRGDAWYGSLAPTDGRGVSLPAELAPTEPADRARVVDPMTGRSREVGLRFEGEQALIGQRDRPSGSDRLLILIDHRASS</sequence>
<name>A0A4R7IWU4_9ACTN</name>
<gene>
    <name evidence="2" type="ORF">CLV29_3168</name>
</gene>
<evidence type="ECO:0000256" key="1">
    <source>
        <dbReference type="SAM" id="MobiDB-lite"/>
    </source>
</evidence>
<keyword evidence="3" id="KW-1185">Reference proteome</keyword>
<evidence type="ECO:0000313" key="3">
    <source>
        <dbReference type="Proteomes" id="UP000295371"/>
    </source>
</evidence>
<dbReference type="EMBL" id="SOAW01000004">
    <property type="protein sequence ID" value="TDT29075.1"/>
    <property type="molecule type" value="Genomic_DNA"/>
</dbReference>
<reference evidence="2 3" key="1">
    <citation type="submission" date="2019-03" db="EMBL/GenBank/DDBJ databases">
        <title>Genomic Encyclopedia of Archaeal and Bacterial Type Strains, Phase II (KMG-II): from individual species to whole genera.</title>
        <authorList>
            <person name="Goeker M."/>
        </authorList>
    </citation>
    <scope>NUCLEOTIDE SEQUENCE [LARGE SCALE GENOMIC DNA]</scope>
    <source>
        <strain evidence="2 3">DSM 24323</strain>
    </source>
</reference>
<dbReference type="RefSeq" id="WP_133756070.1">
    <property type="nucleotide sequence ID" value="NZ_SOAW01000004.1"/>
</dbReference>
<comment type="caution">
    <text evidence="2">The sequence shown here is derived from an EMBL/GenBank/DDBJ whole genome shotgun (WGS) entry which is preliminary data.</text>
</comment>